<proteinExistence type="predicted"/>
<dbReference type="KEGG" id="rba:RB12086"/>
<dbReference type="HOGENOM" id="CLU_2737356_0_0_0"/>
<evidence type="ECO:0000313" key="1">
    <source>
        <dbReference type="EMBL" id="CAD77388.1"/>
    </source>
</evidence>
<accession>Q7UJ70</accession>
<dbReference type="InParanoid" id="Q7UJ70"/>
<keyword evidence="2" id="KW-1185">Reference proteome</keyword>
<name>Q7UJ70_RHOBA</name>
<gene>
    <name evidence="1" type="ordered locus">RB12086</name>
</gene>
<reference evidence="1 2" key="1">
    <citation type="journal article" date="2003" name="Proc. Natl. Acad. Sci. U.S.A.">
        <title>Complete genome sequence of the marine planctomycete Pirellula sp. strain 1.</title>
        <authorList>
            <person name="Gloeckner F.O."/>
            <person name="Kube M."/>
            <person name="Bauer M."/>
            <person name="Teeling H."/>
            <person name="Lombardot T."/>
            <person name="Ludwig W."/>
            <person name="Gade D."/>
            <person name="Beck A."/>
            <person name="Borzym K."/>
            <person name="Heitmann K."/>
            <person name="Rabus R."/>
            <person name="Schlesner H."/>
            <person name="Amann R."/>
            <person name="Reinhardt R."/>
        </authorList>
    </citation>
    <scope>NUCLEOTIDE SEQUENCE [LARGE SCALE GENOMIC DNA]</scope>
    <source>
        <strain evidence="2">DSM 10527 / NCIMB 13988 / SH1</strain>
    </source>
</reference>
<organism evidence="1 2">
    <name type="scientific">Rhodopirellula baltica (strain DSM 10527 / NCIMB 13988 / SH1)</name>
    <dbReference type="NCBI Taxonomy" id="243090"/>
    <lineage>
        <taxon>Bacteria</taxon>
        <taxon>Pseudomonadati</taxon>
        <taxon>Planctomycetota</taxon>
        <taxon>Planctomycetia</taxon>
        <taxon>Pirellulales</taxon>
        <taxon>Pirellulaceae</taxon>
        <taxon>Rhodopirellula</taxon>
    </lineage>
</organism>
<dbReference type="EMBL" id="BX294154">
    <property type="protein sequence ID" value="CAD77388.1"/>
    <property type="molecule type" value="Genomic_DNA"/>
</dbReference>
<sequence length="71" mass="8149">MLMVEIRFFELKPVSIPNGGDGNFVRVVREMNCPVFVVFMSPIILFDPFKVLPPIFGRFPLPKRSHDRVSA</sequence>
<protein>
    <submittedName>
        <fullName evidence="1">Uncharacterized protein</fullName>
    </submittedName>
</protein>
<dbReference type="EnsemblBacteria" id="CAD77388">
    <property type="protein sequence ID" value="CAD77388"/>
    <property type="gene ID" value="RB12086"/>
</dbReference>
<dbReference type="Proteomes" id="UP000001025">
    <property type="component" value="Chromosome"/>
</dbReference>
<dbReference type="AlphaFoldDB" id="Q7UJ70"/>
<evidence type="ECO:0000313" key="2">
    <source>
        <dbReference type="Proteomes" id="UP000001025"/>
    </source>
</evidence>